<keyword evidence="7" id="KW-1185">Reference proteome</keyword>
<evidence type="ECO:0000313" key="6">
    <source>
        <dbReference type="EMBL" id="NMF87063.1"/>
    </source>
</evidence>
<feature type="domain" description="HTH iclR-type" evidence="4">
    <location>
        <begin position="19"/>
        <end position="81"/>
    </location>
</feature>
<dbReference type="Pfam" id="PF09339">
    <property type="entry name" value="HTH_IclR"/>
    <property type="match status" value="1"/>
</dbReference>
<dbReference type="Pfam" id="PF01614">
    <property type="entry name" value="IclR_C"/>
    <property type="match status" value="1"/>
</dbReference>
<dbReference type="InterPro" id="IPR014757">
    <property type="entry name" value="Tscrpt_reg_IclR_C"/>
</dbReference>
<evidence type="ECO:0000256" key="1">
    <source>
        <dbReference type="ARBA" id="ARBA00023015"/>
    </source>
</evidence>
<dbReference type="InterPro" id="IPR029016">
    <property type="entry name" value="GAF-like_dom_sf"/>
</dbReference>
<dbReference type="InterPro" id="IPR036390">
    <property type="entry name" value="WH_DNA-bd_sf"/>
</dbReference>
<name>A0ABX1MH07_9RHOO</name>
<protein>
    <submittedName>
        <fullName evidence="6">Helix-turn-helix domain-containing protein</fullName>
    </submittedName>
</protein>
<dbReference type="Proteomes" id="UP000652074">
    <property type="component" value="Unassembled WGS sequence"/>
</dbReference>
<dbReference type="EMBL" id="WTVR01000002">
    <property type="protein sequence ID" value="NMF87063.1"/>
    <property type="molecule type" value="Genomic_DNA"/>
</dbReference>
<proteinExistence type="predicted"/>
<dbReference type="PANTHER" id="PTHR30136">
    <property type="entry name" value="HELIX-TURN-HELIX TRANSCRIPTIONAL REGULATOR, ICLR FAMILY"/>
    <property type="match status" value="1"/>
</dbReference>
<dbReference type="InterPro" id="IPR050707">
    <property type="entry name" value="HTH_MetabolicPath_Reg"/>
</dbReference>
<dbReference type="SUPFAM" id="SSF55781">
    <property type="entry name" value="GAF domain-like"/>
    <property type="match status" value="1"/>
</dbReference>
<dbReference type="Gene3D" id="3.30.450.40">
    <property type="match status" value="1"/>
</dbReference>
<dbReference type="PROSITE" id="PS51077">
    <property type="entry name" value="HTH_ICLR"/>
    <property type="match status" value="1"/>
</dbReference>
<organism evidence="6 7">
    <name type="scientific">Aromatoleum petrolei</name>
    <dbReference type="NCBI Taxonomy" id="76116"/>
    <lineage>
        <taxon>Bacteria</taxon>
        <taxon>Pseudomonadati</taxon>
        <taxon>Pseudomonadota</taxon>
        <taxon>Betaproteobacteria</taxon>
        <taxon>Rhodocyclales</taxon>
        <taxon>Rhodocyclaceae</taxon>
        <taxon>Aromatoleum</taxon>
    </lineage>
</organism>
<gene>
    <name evidence="6" type="ORF">GPA26_01075</name>
</gene>
<dbReference type="InterPro" id="IPR036388">
    <property type="entry name" value="WH-like_DNA-bd_sf"/>
</dbReference>
<sequence length="262" mass="28828">MDTTQEDETAGRSSSGVTVKPVVNAVRILRFLTETDTPERAADIARQLSINPSTCFNILRTLAAEDMVAFDPASKTYSPGLGLAKLVGHLVTQGQRLDIARPLLQQFAARFHVTVTLWRQMGYDRIVLVSSEASPTDLRIDMAIGQRLPIFMGASGRLFAAEVDLDPTAMRAAFDKIRWARPLEFDEYCQQVQFAREHQWAIDDGYFSAGIMAIAAPVRDRAGAIAFAVSAVMFRGQYIGADADKLGGEVRKLADKLSNLLF</sequence>
<dbReference type="SMART" id="SM00346">
    <property type="entry name" value="HTH_ICLR"/>
    <property type="match status" value="1"/>
</dbReference>
<reference evidence="6 7" key="1">
    <citation type="submission" date="2019-12" db="EMBL/GenBank/DDBJ databases">
        <title>Comparative genomics gives insights into the taxonomy of the Azoarcus-Aromatoleum group and reveals separate origins of nif in the plant-associated Azoarcus and non-plant-associated Aromatoleum sub-groups.</title>
        <authorList>
            <person name="Lafos M."/>
            <person name="Maluk M."/>
            <person name="Batista M."/>
            <person name="Junghare M."/>
            <person name="Carmona M."/>
            <person name="Faoro H."/>
            <person name="Cruz L.M."/>
            <person name="Battistoni F."/>
            <person name="De Souza E."/>
            <person name="Pedrosa F."/>
            <person name="Chen W.-M."/>
            <person name="Poole P.S."/>
            <person name="Dixon R.A."/>
            <person name="James E.K."/>
        </authorList>
    </citation>
    <scope>NUCLEOTIDE SEQUENCE [LARGE SCALE GENOMIC DNA]</scope>
    <source>
        <strain evidence="6 7">ToN1</strain>
    </source>
</reference>
<dbReference type="PROSITE" id="PS51078">
    <property type="entry name" value="ICLR_ED"/>
    <property type="match status" value="1"/>
</dbReference>
<feature type="domain" description="IclR-ED" evidence="5">
    <location>
        <begin position="82"/>
        <end position="262"/>
    </location>
</feature>
<evidence type="ECO:0000313" key="7">
    <source>
        <dbReference type="Proteomes" id="UP000652074"/>
    </source>
</evidence>
<evidence type="ECO:0000259" key="5">
    <source>
        <dbReference type="PROSITE" id="PS51078"/>
    </source>
</evidence>
<evidence type="ECO:0000256" key="2">
    <source>
        <dbReference type="ARBA" id="ARBA00023125"/>
    </source>
</evidence>
<keyword evidence="2" id="KW-0238">DNA-binding</keyword>
<evidence type="ECO:0000259" key="4">
    <source>
        <dbReference type="PROSITE" id="PS51077"/>
    </source>
</evidence>
<accession>A0ABX1MH07</accession>
<dbReference type="PANTHER" id="PTHR30136:SF24">
    <property type="entry name" value="HTH-TYPE TRANSCRIPTIONAL REPRESSOR ALLR"/>
    <property type="match status" value="1"/>
</dbReference>
<dbReference type="InterPro" id="IPR005471">
    <property type="entry name" value="Tscrpt_reg_IclR_N"/>
</dbReference>
<dbReference type="SUPFAM" id="SSF46785">
    <property type="entry name" value="Winged helix' DNA-binding domain"/>
    <property type="match status" value="1"/>
</dbReference>
<evidence type="ECO:0000256" key="3">
    <source>
        <dbReference type="ARBA" id="ARBA00023163"/>
    </source>
</evidence>
<comment type="caution">
    <text evidence="6">The sequence shown here is derived from an EMBL/GenBank/DDBJ whole genome shotgun (WGS) entry which is preliminary data.</text>
</comment>
<dbReference type="RefSeq" id="WP_169204538.1">
    <property type="nucleotide sequence ID" value="NZ_CP059560.1"/>
</dbReference>
<keyword evidence="3" id="KW-0804">Transcription</keyword>
<dbReference type="Gene3D" id="1.10.10.10">
    <property type="entry name" value="Winged helix-like DNA-binding domain superfamily/Winged helix DNA-binding domain"/>
    <property type="match status" value="1"/>
</dbReference>
<keyword evidence="1" id="KW-0805">Transcription regulation</keyword>